<feature type="transmembrane region" description="Helical" evidence="2">
    <location>
        <begin position="84"/>
        <end position="107"/>
    </location>
</feature>
<dbReference type="EMBL" id="FNIL01000006">
    <property type="protein sequence ID" value="SDO05583.1"/>
    <property type="molecule type" value="Genomic_DNA"/>
</dbReference>
<keyword evidence="2" id="KW-1133">Transmembrane helix</keyword>
<feature type="transmembrane region" description="Helical" evidence="2">
    <location>
        <begin position="51"/>
        <end position="77"/>
    </location>
</feature>
<dbReference type="RefSeq" id="WP_090842991.1">
    <property type="nucleotide sequence ID" value="NZ_FNIL01000006.1"/>
</dbReference>
<evidence type="ECO:0000313" key="4">
    <source>
        <dbReference type="Proteomes" id="UP000198778"/>
    </source>
</evidence>
<name>A0A1H0GFH1_9BACI</name>
<gene>
    <name evidence="3" type="ORF">SAMN04488053_10687</name>
</gene>
<dbReference type="OrthoDB" id="2867639at2"/>
<reference evidence="4" key="1">
    <citation type="submission" date="2016-10" db="EMBL/GenBank/DDBJ databases">
        <authorList>
            <person name="Varghese N."/>
            <person name="Submissions S."/>
        </authorList>
    </citation>
    <scope>NUCLEOTIDE SEQUENCE [LARGE SCALE GENOMIC DNA]</scope>
    <source>
        <strain evidence="4">CGMCC 1.10369</strain>
    </source>
</reference>
<sequence length="422" mass="50046">MVAFQDMIYDNSLILAIIAINMTIIGLTSLAETKRVVGVDYGKFLVRKFKLLYIIRIYHLLVLFAVVNILSLFLMFIEHPVFRLASFLFLVCSLIFAIYYFFSYIIAENSRVRNQIYRDELVGLYYESESLDHQEADVITKMSGGSRTEKKLSNNVIDYFNTYNADSQKAFEDIFGPESMIYHPRKISRYMKKNFGGKLPYQYRREGNIKDISYEYFQLFRSVEHQDKWTLEILRLFGGERKEKDRFAPIRLYNITRVMTHINLFGDPAVIFRYKFLSYLRKYYMDAVYTTRMEQRKYSRDDTIKKAEEYAFIQLVKYTFDERGLQNEYFQAEVRKLFKDLLHPEKNQGQLRMKDKFFLLLEQIVTVPSTLKEETFAEILNEHLEANKEAAFSLQDVKNALKKLNETSEQQKSRITAAALFQ</sequence>
<organism evidence="3 4">
    <name type="scientific">Alkalicoccus daliensis</name>
    <dbReference type="NCBI Taxonomy" id="745820"/>
    <lineage>
        <taxon>Bacteria</taxon>
        <taxon>Bacillati</taxon>
        <taxon>Bacillota</taxon>
        <taxon>Bacilli</taxon>
        <taxon>Bacillales</taxon>
        <taxon>Bacillaceae</taxon>
        <taxon>Alkalicoccus</taxon>
    </lineage>
</organism>
<keyword evidence="2" id="KW-0812">Transmembrane</keyword>
<feature type="transmembrane region" description="Helical" evidence="2">
    <location>
        <begin position="12"/>
        <end position="31"/>
    </location>
</feature>
<dbReference type="AlphaFoldDB" id="A0A1H0GFH1"/>
<evidence type="ECO:0000256" key="1">
    <source>
        <dbReference type="SAM" id="Coils"/>
    </source>
</evidence>
<dbReference type="STRING" id="745820.SAMN04488053_10687"/>
<proteinExistence type="predicted"/>
<accession>A0A1H0GFH1</accession>
<evidence type="ECO:0000256" key="2">
    <source>
        <dbReference type="SAM" id="Phobius"/>
    </source>
</evidence>
<keyword evidence="2" id="KW-0472">Membrane</keyword>
<keyword evidence="1" id="KW-0175">Coiled coil</keyword>
<dbReference type="Proteomes" id="UP000198778">
    <property type="component" value="Unassembled WGS sequence"/>
</dbReference>
<protein>
    <submittedName>
        <fullName evidence="3">Uncharacterized protein</fullName>
    </submittedName>
</protein>
<evidence type="ECO:0000313" key="3">
    <source>
        <dbReference type="EMBL" id="SDO05583.1"/>
    </source>
</evidence>
<keyword evidence="4" id="KW-1185">Reference proteome</keyword>
<feature type="coiled-coil region" evidence="1">
    <location>
        <begin position="387"/>
        <end position="414"/>
    </location>
</feature>